<dbReference type="InterPro" id="IPR027417">
    <property type="entry name" value="P-loop_NTPase"/>
</dbReference>
<dbReference type="CDD" id="cd03224">
    <property type="entry name" value="ABC_TM1139_LivF_branched"/>
    <property type="match status" value="1"/>
</dbReference>
<organism evidence="8 9">
    <name type="scientific">Noviherbaspirillum galbum</name>
    <dbReference type="NCBI Taxonomy" id="2709383"/>
    <lineage>
        <taxon>Bacteria</taxon>
        <taxon>Pseudomonadati</taxon>
        <taxon>Pseudomonadota</taxon>
        <taxon>Betaproteobacteria</taxon>
        <taxon>Burkholderiales</taxon>
        <taxon>Oxalobacteraceae</taxon>
        <taxon>Noviherbaspirillum</taxon>
    </lineage>
</organism>
<keyword evidence="2" id="KW-0813">Transport</keyword>
<dbReference type="PROSITE" id="PS00211">
    <property type="entry name" value="ABC_TRANSPORTER_1"/>
    <property type="match status" value="1"/>
</dbReference>
<evidence type="ECO:0000256" key="2">
    <source>
        <dbReference type="ARBA" id="ARBA00022448"/>
    </source>
</evidence>
<evidence type="ECO:0000256" key="3">
    <source>
        <dbReference type="ARBA" id="ARBA00022475"/>
    </source>
</evidence>
<evidence type="ECO:0000313" key="9">
    <source>
        <dbReference type="Proteomes" id="UP000482155"/>
    </source>
</evidence>
<evidence type="ECO:0000256" key="4">
    <source>
        <dbReference type="ARBA" id="ARBA00022741"/>
    </source>
</evidence>
<dbReference type="GO" id="GO:0015658">
    <property type="term" value="F:branched-chain amino acid transmembrane transporter activity"/>
    <property type="evidence" value="ECO:0007669"/>
    <property type="project" value="TreeGrafter"/>
</dbReference>
<keyword evidence="3" id="KW-1003">Cell membrane</keyword>
<keyword evidence="5 8" id="KW-0067">ATP-binding</keyword>
<keyword evidence="3" id="KW-0472">Membrane</keyword>
<gene>
    <name evidence="8" type="ORF">G3574_18070</name>
</gene>
<sequence length="242" mass="26377">MILEVREVHAYYGKSHILQGVSLEVGPGELVTLLGRNGAGKTTTLKTIVGVVAPRGGSIRFMGKDIAGLPAYRIAAGGICLVPEHRGIFRLLSVEENLTMAARKDSPWQLDDVYRIFPRLKERRKNGGSQLSGGEQQMLAIGRALMTHPKVLMLDEPVEGLAPVIVEEIVAQLTQIKKAGMPIILVEQNLAVCTQLGDRHYIIEQGRIVHCAGNAEFLADDSIKDRYLGVNVSTPTPQADHK</sequence>
<comment type="similarity">
    <text evidence="1">Belongs to the ABC transporter superfamily.</text>
</comment>
<dbReference type="Gene3D" id="3.40.50.300">
    <property type="entry name" value="P-loop containing nucleotide triphosphate hydrolases"/>
    <property type="match status" value="1"/>
</dbReference>
<dbReference type="GO" id="GO:0016887">
    <property type="term" value="F:ATP hydrolysis activity"/>
    <property type="evidence" value="ECO:0007669"/>
    <property type="project" value="InterPro"/>
</dbReference>
<dbReference type="Pfam" id="PF00005">
    <property type="entry name" value="ABC_tran"/>
    <property type="match status" value="1"/>
</dbReference>
<evidence type="ECO:0000256" key="1">
    <source>
        <dbReference type="ARBA" id="ARBA00005417"/>
    </source>
</evidence>
<dbReference type="GO" id="GO:0005524">
    <property type="term" value="F:ATP binding"/>
    <property type="evidence" value="ECO:0007669"/>
    <property type="project" value="UniProtKB-KW"/>
</dbReference>
<dbReference type="InterPro" id="IPR017871">
    <property type="entry name" value="ABC_transporter-like_CS"/>
</dbReference>
<accession>A0A6B3SQG1</accession>
<dbReference type="RefSeq" id="WP_163966255.1">
    <property type="nucleotide sequence ID" value="NZ_JAAIVB010000064.1"/>
</dbReference>
<proteinExistence type="inferred from homology"/>
<comment type="caution">
    <text evidence="8">The sequence shown here is derived from an EMBL/GenBank/DDBJ whole genome shotgun (WGS) entry which is preliminary data.</text>
</comment>
<keyword evidence="6" id="KW-0029">Amino-acid transport</keyword>
<dbReference type="SUPFAM" id="SSF52540">
    <property type="entry name" value="P-loop containing nucleoside triphosphate hydrolases"/>
    <property type="match status" value="1"/>
</dbReference>
<dbReference type="InterPro" id="IPR003439">
    <property type="entry name" value="ABC_transporter-like_ATP-bd"/>
</dbReference>
<name>A0A6B3SQG1_9BURK</name>
<dbReference type="PANTHER" id="PTHR43820:SF2">
    <property type="entry name" value="ABC TRANSPORTER ATP-BINDING PROTEIN"/>
    <property type="match status" value="1"/>
</dbReference>
<dbReference type="PROSITE" id="PS50893">
    <property type="entry name" value="ABC_TRANSPORTER_2"/>
    <property type="match status" value="1"/>
</dbReference>
<dbReference type="InterPro" id="IPR003593">
    <property type="entry name" value="AAA+_ATPase"/>
</dbReference>
<dbReference type="GO" id="GO:0015807">
    <property type="term" value="P:L-amino acid transport"/>
    <property type="evidence" value="ECO:0007669"/>
    <property type="project" value="TreeGrafter"/>
</dbReference>
<evidence type="ECO:0000256" key="6">
    <source>
        <dbReference type="ARBA" id="ARBA00022970"/>
    </source>
</evidence>
<protein>
    <submittedName>
        <fullName evidence="8">ABC transporter ATP-binding protein</fullName>
    </submittedName>
</protein>
<dbReference type="EMBL" id="JAAIVB010000064">
    <property type="protein sequence ID" value="NEX62993.1"/>
    <property type="molecule type" value="Genomic_DNA"/>
</dbReference>
<dbReference type="InterPro" id="IPR052156">
    <property type="entry name" value="BCAA_Transport_ATP-bd_LivF"/>
</dbReference>
<keyword evidence="9" id="KW-1185">Reference proteome</keyword>
<feature type="domain" description="ABC transporter" evidence="7">
    <location>
        <begin position="3"/>
        <end position="230"/>
    </location>
</feature>
<dbReference type="PANTHER" id="PTHR43820">
    <property type="entry name" value="HIGH-AFFINITY BRANCHED-CHAIN AMINO ACID TRANSPORT ATP-BINDING PROTEIN LIVF"/>
    <property type="match status" value="1"/>
</dbReference>
<keyword evidence="4" id="KW-0547">Nucleotide-binding</keyword>
<reference evidence="8 9" key="1">
    <citation type="submission" date="2020-02" db="EMBL/GenBank/DDBJ databases">
        <authorList>
            <person name="Kim M.K."/>
        </authorList>
    </citation>
    <scope>NUCLEOTIDE SEQUENCE [LARGE SCALE GENOMIC DNA]</scope>
    <source>
        <strain evidence="8 9">17J57-3</strain>
    </source>
</reference>
<evidence type="ECO:0000259" key="7">
    <source>
        <dbReference type="PROSITE" id="PS50893"/>
    </source>
</evidence>
<evidence type="ECO:0000256" key="5">
    <source>
        <dbReference type="ARBA" id="ARBA00022840"/>
    </source>
</evidence>
<dbReference type="Proteomes" id="UP000482155">
    <property type="component" value="Unassembled WGS sequence"/>
</dbReference>
<dbReference type="AlphaFoldDB" id="A0A6B3SQG1"/>
<evidence type="ECO:0000313" key="8">
    <source>
        <dbReference type="EMBL" id="NEX62993.1"/>
    </source>
</evidence>
<dbReference type="SMART" id="SM00382">
    <property type="entry name" value="AAA"/>
    <property type="match status" value="1"/>
</dbReference>